<protein>
    <submittedName>
        <fullName evidence="1">Uncharacterized protein</fullName>
    </submittedName>
</protein>
<dbReference type="RefSeq" id="WP_394825436.1">
    <property type="nucleotide sequence ID" value="NZ_CP089984.1"/>
</dbReference>
<reference evidence="1 2" key="1">
    <citation type="submission" date="2021-12" db="EMBL/GenBank/DDBJ databases">
        <title>Discovery of the Pendulisporaceae a myxobacterial family with distinct sporulation behavior and unique specialized metabolism.</title>
        <authorList>
            <person name="Garcia R."/>
            <person name="Popoff A."/>
            <person name="Bader C.D."/>
            <person name="Loehr J."/>
            <person name="Walesch S."/>
            <person name="Walt C."/>
            <person name="Boldt J."/>
            <person name="Bunk B."/>
            <person name="Haeckl F.J.F.P.J."/>
            <person name="Gunesch A.P."/>
            <person name="Birkelbach J."/>
            <person name="Nuebel U."/>
            <person name="Pietschmann T."/>
            <person name="Bach T."/>
            <person name="Mueller R."/>
        </authorList>
    </citation>
    <scope>NUCLEOTIDE SEQUENCE [LARGE SCALE GENOMIC DNA]</scope>
    <source>
        <strain evidence="1 2">MSr11954</strain>
    </source>
</reference>
<evidence type="ECO:0000313" key="1">
    <source>
        <dbReference type="EMBL" id="WXB15802.1"/>
    </source>
</evidence>
<proteinExistence type="predicted"/>
<dbReference type="Proteomes" id="UP001370348">
    <property type="component" value="Chromosome"/>
</dbReference>
<evidence type="ECO:0000313" key="2">
    <source>
        <dbReference type="Proteomes" id="UP001370348"/>
    </source>
</evidence>
<name>A0ABZ2LY52_9BACT</name>
<sequence>MTTTTTCRWAATAVALASVLASCSGDSESHAELPSPVAYTAKVKNLLTGLPPTDQEAETALANPSALPGLIDTWMETPEFRQKMLEFFKQAFQQTQIGFLQFEDQIGGKLPGLTPAVTARLVRSAEMSFPFTAMQLVDEGRPFTETVATERFVLNPPLMALLAYLDNVTIDDDAVTSSTLVSKYGNALQFVLHYDDTTSVPFEASIDPKSPHFLHFYEPCPRKNGIPKCEVIELKQPTRVDQALLTYLFNQKFTEADWNDWHMVQVRPPSPAEEASMYWSLPDFRSKRELVLNVPRVGFMTTPAFFANWPTNASNLARVTINQTLIVGLGYSIASSEATPVSETGKPDAQHSAPGTTCFACHQTLDPMRNFVRQSFSVTYHRQTQELKPEQQVAKFVLDDTVAGGTGVRDLAAIVAQHPRFAPAWVQKLCHYASSSPCLDSDPEFVRVTNVFRDAHYDFKSLVRELFSSPLVTSAVPTASYPEPPATIARRDHFCAALQNRLGLADVCELNATAPTPIQNLAFGVPGASYARGVATPLLPREPNLFFTSAVENLCQRMAERAVDPPACLPGQRCFSSADPEAIRDLVRIVMAIPPLDARFDDVRNILTEHHDEAVKAGYSATDALRSTFVLACTSPSSSAMGL</sequence>
<gene>
    <name evidence="1" type="ORF">LZC94_00725</name>
</gene>
<accession>A0ABZ2LY52</accession>
<dbReference type="EMBL" id="CP089984">
    <property type="protein sequence ID" value="WXB15802.1"/>
    <property type="molecule type" value="Genomic_DNA"/>
</dbReference>
<organism evidence="1 2">
    <name type="scientific">Pendulispora albinea</name>
    <dbReference type="NCBI Taxonomy" id="2741071"/>
    <lineage>
        <taxon>Bacteria</taxon>
        <taxon>Pseudomonadati</taxon>
        <taxon>Myxococcota</taxon>
        <taxon>Myxococcia</taxon>
        <taxon>Myxococcales</taxon>
        <taxon>Sorangiineae</taxon>
        <taxon>Pendulisporaceae</taxon>
        <taxon>Pendulispora</taxon>
    </lineage>
</organism>
<keyword evidence="2" id="KW-1185">Reference proteome</keyword>